<reference evidence="1 2" key="1">
    <citation type="journal article" date="2015" name="Int. J. Syst. Evol. Microbiol.">
        <title>Carboxylicivirga linearis sp. nov., isolated from a sea cucumber culture pond.</title>
        <authorList>
            <person name="Wang F.Q."/>
            <person name="Zhou Y.X."/>
            <person name="Lin X.Z."/>
            <person name="Chen G.J."/>
            <person name="Du Z.J."/>
        </authorList>
    </citation>
    <scope>NUCLEOTIDE SEQUENCE [LARGE SCALE GENOMIC DNA]</scope>
    <source>
        <strain evidence="1 2">FB218</strain>
    </source>
</reference>
<comment type="caution">
    <text evidence="1">The sequence shown here is derived from an EMBL/GenBank/DDBJ whole genome shotgun (WGS) entry which is preliminary data.</text>
</comment>
<evidence type="ECO:0000313" key="2">
    <source>
        <dbReference type="Proteomes" id="UP000708576"/>
    </source>
</evidence>
<dbReference type="InterPro" id="IPR008969">
    <property type="entry name" value="CarboxyPept-like_regulatory"/>
</dbReference>
<evidence type="ECO:0008006" key="3">
    <source>
        <dbReference type="Google" id="ProtNLM"/>
    </source>
</evidence>
<evidence type="ECO:0000313" key="1">
    <source>
        <dbReference type="EMBL" id="MBS2096842.1"/>
    </source>
</evidence>
<accession>A0ABS5JPT8</accession>
<proteinExistence type="predicted"/>
<dbReference type="EMBL" id="JAGUCO010000001">
    <property type="protein sequence ID" value="MBS2096842.1"/>
    <property type="molecule type" value="Genomic_DNA"/>
</dbReference>
<dbReference type="SUPFAM" id="SSF49464">
    <property type="entry name" value="Carboxypeptidase regulatory domain-like"/>
    <property type="match status" value="1"/>
</dbReference>
<name>A0ABS5JPT8_9BACT</name>
<protein>
    <recommendedName>
        <fullName evidence="3">Carboxypeptidase-like regulatory domain-containing protein</fullName>
    </recommendedName>
</protein>
<organism evidence="1 2">
    <name type="scientific">Carboxylicivirga linearis</name>
    <dbReference type="NCBI Taxonomy" id="1628157"/>
    <lineage>
        <taxon>Bacteria</taxon>
        <taxon>Pseudomonadati</taxon>
        <taxon>Bacteroidota</taxon>
        <taxon>Bacteroidia</taxon>
        <taxon>Marinilabiliales</taxon>
        <taxon>Marinilabiliaceae</taxon>
        <taxon>Carboxylicivirga</taxon>
    </lineage>
</organism>
<sequence length="258" mass="30171">MRINLLFTLIYILLFLSIQINAQHKYENWIHGRVVDAKSNEPIPNTQVGSYKRSLMFACDSLGTFKVNFPAGDSIKVLALGYISKIIYLDSLLNQDSEIKIIKLQPIHYELDEVNVSAFKEYHQFTDKLVEIREKQKELDPSFRNTKPFDSLAHARPIYNEKPPIIAAIFQPVNFIYYYASPKERQRVKSLKQVQEDKIRSRLTRELVQKITSFEGQELDNFLIYCNLNISLNEGDNETSITNKVMYLYKQYQNESNQ</sequence>
<dbReference type="Proteomes" id="UP000708576">
    <property type="component" value="Unassembled WGS sequence"/>
</dbReference>
<gene>
    <name evidence="1" type="ORF">KEM10_01045</name>
</gene>
<dbReference type="RefSeq" id="WP_212212347.1">
    <property type="nucleotide sequence ID" value="NZ_JAGUCO010000001.1"/>
</dbReference>
<keyword evidence="2" id="KW-1185">Reference proteome</keyword>